<reference evidence="1 2" key="1">
    <citation type="submission" date="2019-04" db="EMBL/GenBank/DDBJ databases">
        <title>Streptomyces piniterrae sp. nov., a heliquinomycin-producing actinomycete isolated from rhizosphere soil of Pinus yunnanensis.</title>
        <authorList>
            <person name="Zhuang X."/>
            <person name="Zhao J."/>
        </authorList>
    </citation>
    <scope>NUCLEOTIDE SEQUENCE [LARGE SCALE GENOMIC DNA]</scope>
    <source>
        <strain evidence="2">jys28</strain>
    </source>
</reference>
<organism evidence="1 2">
    <name type="scientific">Streptomyces piniterrae</name>
    <dbReference type="NCBI Taxonomy" id="2571125"/>
    <lineage>
        <taxon>Bacteria</taxon>
        <taxon>Bacillati</taxon>
        <taxon>Actinomycetota</taxon>
        <taxon>Actinomycetes</taxon>
        <taxon>Kitasatosporales</taxon>
        <taxon>Streptomycetaceae</taxon>
        <taxon>Streptomyces</taxon>
    </lineage>
</organism>
<dbReference type="AlphaFoldDB" id="A0A4U0NK47"/>
<accession>A0A4U0NK47</accession>
<comment type="caution">
    <text evidence="1">The sequence shown here is derived from an EMBL/GenBank/DDBJ whole genome shotgun (WGS) entry which is preliminary data.</text>
</comment>
<name>A0A4U0NK47_9ACTN</name>
<sequence>MPSAKVPSSEIPAADGWQPIGDGITSGISGIAIAARDGDTVDTLAVRDNKEPGQNRLVAVRYAPDAKPRVRPVAWAGEPPVDLEAIDAVPGRDDEYVALASSGKAYRIHRDGDTVHVAQEFSLPGASPDANYEGFALKAVHGTIAAVWADRGQDDRPAKLSAAEWNPRTNTFGEPDSAEFTVPYPADDVRHISDVKLSATGALTVSSASDPGDDGPYDSALYHAGRISVGGEVRLHVADGPRRLGTFPRHKIEALACLPGSREGILGTDDENDGGSIAAAEFCHP</sequence>
<evidence type="ECO:0000313" key="2">
    <source>
        <dbReference type="Proteomes" id="UP000308697"/>
    </source>
</evidence>
<proteinExistence type="predicted"/>
<keyword evidence="2" id="KW-1185">Reference proteome</keyword>
<protein>
    <submittedName>
        <fullName evidence="1">Uncharacterized protein</fullName>
    </submittedName>
</protein>
<evidence type="ECO:0000313" key="1">
    <source>
        <dbReference type="EMBL" id="TJZ54709.1"/>
    </source>
</evidence>
<dbReference type="OrthoDB" id="452682at2"/>
<gene>
    <name evidence="1" type="ORF">FCH28_15485</name>
</gene>
<dbReference type="EMBL" id="SUMB01000004">
    <property type="protein sequence ID" value="TJZ54709.1"/>
    <property type="molecule type" value="Genomic_DNA"/>
</dbReference>
<dbReference type="Proteomes" id="UP000308697">
    <property type="component" value="Unassembled WGS sequence"/>
</dbReference>